<keyword evidence="2" id="KW-1185">Reference proteome</keyword>
<dbReference type="OrthoDB" id="7400976at2"/>
<organism evidence="1 2">
    <name type="scientific">Rhizorhabdus histidinilytica</name>
    <dbReference type="NCBI Taxonomy" id="439228"/>
    <lineage>
        <taxon>Bacteria</taxon>
        <taxon>Pseudomonadati</taxon>
        <taxon>Pseudomonadota</taxon>
        <taxon>Alphaproteobacteria</taxon>
        <taxon>Sphingomonadales</taxon>
        <taxon>Sphingomonadaceae</taxon>
        <taxon>Rhizorhabdus</taxon>
    </lineage>
</organism>
<proteinExistence type="predicted"/>
<sequence>MDRPVVTSWGKALLGLGTLGLALAAGIDATANRWRAIDPDRALRVRPGDAVALTLHQDQRQADGEMNPARAAAIADVARRALRSDPLTAPALRQIAVAEGMAGRHRAADGLVHLSYNLTRRELGTEWLLIEAALDRGDAAAVARHFDEALTTTPLAGEVLYPALSAALFDPGMRAALVPYVRQSRRWMPYLIRYALAEGDAGEHVGALVVAAGGLPPSPIYADLDQRILAGVAAKGEFGTAGAYLRGMRAGGIATDPGFSAATTDTRFGPFAWSLADQQTVSGRRDESGRLQVRISTARPEKVAIRTLVLPAGRYRFSQKVEAPDEDVVAAAKWEMRCLPEDRPIWSLELPVRRTSSHYAGQIEIPAGCTGQQLALVVAGRGDQEDAEIIVDSLELVRQ</sequence>
<gene>
    <name evidence="1" type="ORF">SAMN06295920_101233</name>
</gene>
<protein>
    <submittedName>
        <fullName evidence="1">Uncharacterized protein</fullName>
    </submittedName>
</protein>
<dbReference type="STRING" id="439228.SAMN06295920_101233"/>
<dbReference type="AlphaFoldDB" id="A0A1T4ZU45"/>
<dbReference type="Proteomes" id="UP000189818">
    <property type="component" value="Unassembled WGS sequence"/>
</dbReference>
<evidence type="ECO:0000313" key="2">
    <source>
        <dbReference type="Proteomes" id="UP000189818"/>
    </source>
</evidence>
<accession>A0A1T4ZU45</accession>
<evidence type="ECO:0000313" key="1">
    <source>
        <dbReference type="EMBL" id="SKB26281.1"/>
    </source>
</evidence>
<reference evidence="2" key="1">
    <citation type="submission" date="2017-02" db="EMBL/GenBank/DDBJ databases">
        <authorList>
            <person name="Varghese N."/>
            <person name="Submissions S."/>
        </authorList>
    </citation>
    <scope>NUCLEOTIDE SEQUENCE [LARGE SCALE GENOMIC DNA]</scope>
    <source>
        <strain evidence="2">UM2</strain>
    </source>
</reference>
<dbReference type="EMBL" id="FUYM01000001">
    <property type="protein sequence ID" value="SKB26281.1"/>
    <property type="molecule type" value="Genomic_DNA"/>
</dbReference>
<name>A0A1T4ZU45_9SPHN</name>
<dbReference type="RefSeq" id="WP_079646207.1">
    <property type="nucleotide sequence ID" value="NZ_FUYM01000001.1"/>
</dbReference>